<dbReference type="Proteomes" id="UP000289954">
    <property type="component" value="Unassembled WGS sequence"/>
</dbReference>
<keyword evidence="7" id="KW-1185">Reference proteome</keyword>
<feature type="region of interest" description="Disordered" evidence="4">
    <location>
        <begin position="23"/>
        <end position="45"/>
    </location>
</feature>
<gene>
    <name evidence="6" type="ORF">CBZ_02090</name>
</gene>
<evidence type="ECO:0000259" key="5">
    <source>
        <dbReference type="PROSITE" id="PS51462"/>
    </source>
</evidence>
<dbReference type="EMBL" id="BIMR01000013">
    <property type="protein sequence ID" value="GCE75153.1"/>
    <property type="molecule type" value="Genomic_DNA"/>
</dbReference>
<comment type="caution">
    <text evidence="6">The sequence shown here is derived from an EMBL/GenBank/DDBJ whole genome shotgun (WGS) entry which is preliminary data.</text>
</comment>
<evidence type="ECO:0000256" key="2">
    <source>
        <dbReference type="ARBA" id="ARBA00022801"/>
    </source>
</evidence>
<sequence length="217" mass="23431">MTQEHSGPGAAGDVESSAALGLPASDLPARGHADGGGPVHGLGPEWRPGPDGLLFRRAARVILLDEHDRVLLMRGHDVDQPERSWWFTVGGGIDDGEDAAAAALREVREETGIVLDPAALEGPVLTRSAIFDFFAQHCRQDEELFLARVHSSQVGELSRDGWTELEAGVLDELRWWPLDELAVVDIEVFPVGLAALVRDLASGWDGTVRHLGLARET</sequence>
<evidence type="ECO:0000256" key="1">
    <source>
        <dbReference type="ARBA" id="ARBA00001946"/>
    </source>
</evidence>
<dbReference type="InterPro" id="IPR020084">
    <property type="entry name" value="NUDIX_hydrolase_CS"/>
</dbReference>
<accession>A0A402DM04</accession>
<evidence type="ECO:0000256" key="3">
    <source>
        <dbReference type="ARBA" id="ARBA00022842"/>
    </source>
</evidence>
<comment type="cofactor">
    <cofactor evidence="1">
        <name>Mg(2+)</name>
        <dbReference type="ChEBI" id="CHEBI:18420"/>
    </cofactor>
</comment>
<dbReference type="GO" id="GO:0016787">
    <property type="term" value="F:hydrolase activity"/>
    <property type="evidence" value="ECO:0007669"/>
    <property type="project" value="UniProtKB-KW"/>
</dbReference>
<keyword evidence="3" id="KW-0460">Magnesium</keyword>
<dbReference type="PANTHER" id="PTHR43046">
    <property type="entry name" value="GDP-MANNOSE MANNOSYL HYDROLASE"/>
    <property type="match status" value="1"/>
</dbReference>
<dbReference type="CDD" id="cd04685">
    <property type="entry name" value="NUDIX_Hydrolase"/>
    <property type="match status" value="1"/>
</dbReference>
<dbReference type="Gene3D" id="3.90.79.10">
    <property type="entry name" value="Nucleoside Triphosphate Pyrophosphohydrolase"/>
    <property type="match status" value="1"/>
</dbReference>
<protein>
    <recommendedName>
        <fullName evidence="5">Nudix hydrolase domain-containing protein</fullName>
    </recommendedName>
</protein>
<dbReference type="RefSeq" id="WP_130779777.1">
    <property type="nucleotide sequence ID" value="NZ_BIMR01000013.1"/>
</dbReference>
<dbReference type="AlphaFoldDB" id="A0A402DM04"/>
<dbReference type="OrthoDB" id="9804442at2"/>
<evidence type="ECO:0000313" key="7">
    <source>
        <dbReference type="Proteomes" id="UP000289954"/>
    </source>
</evidence>
<keyword evidence="2" id="KW-0378">Hydrolase</keyword>
<feature type="domain" description="Nudix hydrolase" evidence="5">
    <location>
        <begin position="54"/>
        <end position="199"/>
    </location>
</feature>
<evidence type="ECO:0000256" key="4">
    <source>
        <dbReference type="SAM" id="MobiDB-lite"/>
    </source>
</evidence>
<name>A0A402DM04_9CELL</name>
<dbReference type="PROSITE" id="PS51462">
    <property type="entry name" value="NUDIX"/>
    <property type="match status" value="1"/>
</dbReference>
<proteinExistence type="predicted"/>
<dbReference type="Pfam" id="PF00293">
    <property type="entry name" value="NUDIX"/>
    <property type="match status" value="1"/>
</dbReference>
<dbReference type="PANTHER" id="PTHR43046:SF12">
    <property type="entry name" value="GDP-MANNOSE MANNOSYL HYDROLASE"/>
    <property type="match status" value="1"/>
</dbReference>
<reference evidence="6 7" key="1">
    <citation type="submission" date="2019-01" db="EMBL/GenBank/DDBJ databases">
        <title>Draft genome sequence of Cellulomonas takizawaensis strain TKZ-21.</title>
        <authorList>
            <person name="Yamamura H."/>
            <person name="Hayashi T."/>
            <person name="Hamada M."/>
            <person name="Serisawa Y."/>
            <person name="Matsuyama K."/>
            <person name="Nakagawa Y."/>
            <person name="Otoguro M."/>
            <person name="Yanagida F."/>
            <person name="Hayakawa M."/>
        </authorList>
    </citation>
    <scope>NUCLEOTIDE SEQUENCE [LARGE SCALE GENOMIC DNA]</scope>
    <source>
        <strain evidence="6 7">NBRC12680</strain>
    </source>
</reference>
<organism evidence="6 7">
    <name type="scientific">Cellulomonas biazotea</name>
    <dbReference type="NCBI Taxonomy" id="1709"/>
    <lineage>
        <taxon>Bacteria</taxon>
        <taxon>Bacillati</taxon>
        <taxon>Actinomycetota</taxon>
        <taxon>Actinomycetes</taxon>
        <taxon>Micrococcales</taxon>
        <taxon>Cellulomonadaceae</taxon>
        <taxon>Cellulomonas</taxon>
    </lineage>
</organism>
<dbReference type="InterPro" id="IPR015797">
    <property type="entry name" value="NUDIX_hydrolase-like_dom_sf"/>
</dbReference>
<dbReference type="SUPFAM" id="SSF55811">
    <property type="entry name" value="Nudix"/>
    <property type="match status" value="1"/>
</dbReference>
<dbReference type="InterPro" id="IPR000086">
    <property type="entry name" value="NUDIX_hydrolase_dom"/>
</dbReference>
<evidence type="ECO:0000313" key="6">
    <source>
        <dbReference type="EMBL" id="GCE75153.1"/>
    </source>
</evidence>
<dbReference type="PROSITE" id="PS00893">
    <property type="entry name" value="NUDIX_BOX"/>
    <property type="match status" value="1"/>
</dbReference>